<proteinExistence type="predicted"/>
<reference evidence="2" key="1">
    <citation type="submission" date="2015-04" db="UniProtKB">
        <authorList>
            <consortium name="EnsemblPlants"/>
        </authorList>
    </citation>
    <scope>IDENTIFICATION</scope>
    <source>
        <strain evidence="2">SL10</strain>
    </source>
</reference>
<keyword evidence="3" id="KW-1185">Reference proteome</keyword>
<feature type="compositionally biased region" description="Basic and acidic residues" evidence="1">
    <location>
        <begin position="85"/>
        <end position="94"/>
    </location>
</feature>
<accession>A0A0E0H1T6</accession>
<sequence length="127" mass="14465">MPHGFAGNPPHRGAAIYRYPVGILSQRDRPLSIFLRRENEGHHGSSAGDELRRGGRGRRLRRGRRTRPPVTRSRRRTRSPVTSSDVDRGRGRMRLPDQLEYKEYIILLRPRPDAATVGMDDDGAQQS</sequence>
<feature type="region of interest" description="Disordered" evidence="1">
    <location>
        <begin position="37"/>
        <end position="94"/>
    </location>
</feature>
<organism evidence="2">
    <name type="scientific">Oryza nivara</name>
    <name type="common">Indian wild rice</name>
    <name type="synonym">Oryza sativa f. spontanea</name>
    <dbReference type="NCBI Taxonomy" id="4536"/>
    <lineage>
        <taxon>Eukaryota</taxon>
        <taxon>Viridiplantae</taxon>
        <taxon>Streptophyta</taxon>
        <taxon>Embryophyta</taxon>
        <taxon>Tracheophyta</taxon>
        <taxon>Spermatophyta</taxon>
        <taxon>Magnoliopsida</taxon>
        <taxon>Liliopsida</taxon>
        <taxon>Poales</taxon>
        <taxon>Poaceae</taxon>
        <taxon>BOP clade</taxon>
        <taxon>Oryzoideae</taxon>
        <taxon>Oryzeae</taxon>
        <taxon>Oryzinae</taxon>
        <taxon>Oryza</taxon>
    </lineage>
</organism>
<evidence type="ECO:0000313" key="3">
    <source>
        <dbReference type="Proteomes" id="UP000006591"/>
    </source>
</evidence>
<evidence type="ECO:0000256" key="1">
    <source>
        <dbReference type="SAM" id="MobiDB-lite"/>
    </source>
</evidence>
<dbReference type="Proteomes" id="UP000006591">
    <property type="component" value="Chromosome 4"/>
</dbReference>
<reference evidence="2" key="2">
    <citation type="submission" date="2018-04" db="EMBL/GenBank/DDBJ databases">
        <title>OnivRS2 (Oryza nivara Reference Sequence Version 2).</title>
        <authorList>
            <person name="Zhang J."/>
            <person name="Kudrna D."/>
            <person name="Lee S."/>
            <person name="Talag J."/>
            <person name="Rajasekar S."/>
            <person name="Welchert J."/>
            <person name="Hsing Y.-I."/>
            <person name="Wing R.A."/>
        </authorList>
    </citation>
    <scope>NUCLEOTIDE SEQUENCE [LARGE SCALE GENOMIC DNA]</scope>
    <source>
        <strain evidence="2">SL10</strain>
    </source>
</reference>
<dbReference type="EnsemblPlants" id="ONIVA04G13330.1">
    <property type="protein sequence ID" value="ONIVA04G13330.1"/>
    <property type="gene ID" value="ONIVA04G13330"/>
</dbReference>
<feature type="compositionally biased region" description="Basic residues" evidence="1">
    <location>
        <begin position="54"/>
        <end position="78"/>
    </location>
</feature>
<evidence type="ECO:0000313" key="2">
    <source>
        <dbReference type="EnsemblPlants" id="ONIVA04G13330.1"/>
    </source>
</evidence>
<dbReference type="Gramene" id="ONIVA04G13330.1">
    <property type="protein sequence ID" value="ONIVA04G13330.1"/>
    <property type="gene ID" value="ONIVA04G13330"/>
</dbReference>
<dbReference type="HOGENOM" id="CLU_1974093_0_0_1"/>
<feature type="compositionally biased region" description="Basic and acidic residues" evidence="1">
    <location>
        <begin position="37"/>
        <end position="53"/>
    </location>
</feature>
<dbReference type="AlphaFoldDB" id="A0A0E0H1T6"/>
<name>A0A0E0H1T6_ORYNI</name>
<protein>
    <submittedName>
        <fullName evidence="2">Uncharacterized protein</fullName>
    </submittedName>
</protein>